<dbReference type="AlphaFoldDB" id="A0A2K2UE38"/>
<evidence type="ECO:0000313" key="2">
    <source>
        <dbReference type="Proteomes" id="UP000236197"/>
    </source>
</evidence>
<evidence type="ECO:0000313" key="1">
    <source>
        <dbReference type="EMBL" id="PNV68596.1"/>
    </source>
</evidence>
<dbReference type="EMBL" id="PPEK01000001">
    <property type="protein sequence ID" value="PNV68596.1"/>
    <property type="molecule type" value="Genomic_DNA"/>
</dbReference>
<comment type="caution">
    <text evidence="1">The sequence shown here is derived from an EMBL/GenBank/DDBJ whole genome shotgun (WGS) entry which is preliminary data.</text>
</comment>
<gene>
    <name evidence="1" type="ORF">C2L71_01015</name>
</gene>
<accession>A0A2K2UE38</accession>
<reference evidence="2" key="1">
    <citation type="submission" date="2018-01" db="EMBL/GenBank/DDBJ databases">
        <title>Rubneribacter badeniensis gen. nov., sp. nov., and Colonibacter rubneri, gen. nov., sp. nov., WGS of new members of the Eggerthellaceae.</title>
        <authorList>
            <person name="Danylec N."/>
            <person name="Stoll D.A."/>
            <person name="Doetsch A."/>
            <person name="Kulling S.E."/>
            <person name="Huch M."/>
        </authorList>
    </citation>
    <scope>NUCLEOTIDE SEQUENCE [LARGE SCALE GENOMIC DNA]</scope>
    <source>
        <strain evidence="2">ResAG-96</strain>
    </source>
</reference>
<organism evidence="1 2">
    <name type="scientific">Enteroscipio rubneri</name>
    <dbReference type="NCBI Taxonomy" id="2070686"/>
    <lineage>
        <taxon>Bacteria</taxon>
        <taxon>Bacillati</taxon>
        <taxon>Actinomycetota</taxon>
        <taxon>Coriobacteriia</taxon>
        <taxon>Eggerthellales</taxon>
        <taxon>Eggerthellaceae</taxon>
        <taxon>Enteroscipio</taxon>
    </lineage>
</organism>
<evidence type="ECO:0008006" key="3">
    <source>
        <dbReference type="Google" id="ProtNLM"/>
    </source>
</evidence>
<dbReference type="Proteomes" id="UP000236197">
    <property type="component" value="Unassembled WGS sequence"/>
</dbReference>
<protein>
    <recommendedName>
        <fullName evidence="3">Apea-like HEPN domain-containing protein</fullName>
    </recommendedName>
</protein>
<name>A0A2K2UE38_9ACTN</name>
<sequence length="243" mass="29252">MICIYFDYSDTDMPMFDWTTNCFDGRFCEGDYAEKVVDFINFVARERNEFIPAPTPQWIYSSNHDEVYPHRMFWSSYETTLCIASLKKWGELFDDFLHNTNDYLLLDYLMKSIHQDNEYNEYHLLKAFSLCQLFLEKNKESELDSKLPRFISDSYSKKEREECAILLRKIRNKIAHGDFLAFEKIIEKFASTLMDGRFWFDYTEYSRKNWIIQFACCLLDDAVRRLIQMMLLDRKRLDAIRNG</sequence>
<proteinExistence type="predicted"/>
<keyword evidence="2" id="KW-1185">Reference proteome</keyword>